<sequence length="71" mass="7916">MHYDHKNSIVEDDHMEDVSSDDDSDHLASNSDIDSLCGYADSEEDQTEECDEEVKDEHGAPRSAPYSRAVA</sequence>
<gene>
    <name evidence="2" type="ORF">A4X13_0g7823</name>
</gene>
<accession>A0A8T8SHG8</accession>
<reference evidence="2" key="2">
    <citation type="journal article" date="2019" name="IMA Fungus">
        <title>Genome sequencing and comparison of five Tilletia species to identify candidate genes for the detection of regulated species infecting wheat.</title>
        <authorList>
            <person name="Nguyen H.D.T."/>
            <person name="Sultana T."/>
            <person name="Kesanakurti P."/>
            <person name="Hambleton S."/>
        </authorList>
    </citation>
    <scope>NUCLEOTIDE SEQUENCE</scope>
    <source>
        <strain evidence="2">DAOMC 236416</strain>
    </source>
</reference>
<keyword evidence="3" id="KW-1185">Reference proteome</keyword>
<dbReference type="EMBL" id="LWDF02001094">
    <property type="protein sequence ID" value="KAE8240408.1"/>
    <property type="molecule type" value="Genomic_DNA"/>
</dbReference>
<organism evidence="2 3">
    <name type="scientific">Tilletia indica</name>
    <dbReference type="NCBI Taxonomy" id="43049"/>
    <lineage>
        <taxon>Eukaryota</taxon>
        <taxon>Fungi</taxon>
        <taxon>Dikarya</taxon>
        <taxon>Basidiomycota</taxon>
        <taxon>Ustilaginomycotina</taxon>
        <taxon>Exobasidiomycetes</taxon>
        <taxon>Tilletiales</taxon>
        <taxon>Tilletiaceae</taxon>
        <taxon>Tilletia</taxon>
    </lineage>
</organism>
<reference evidence="2" key="1">
    <citation type="submission" date="2016-04" db="EMBL/GenBank/DDBJ databases">
        <authorList>
            <person name="Nguyen H.D."/>
            <person name="Samba Siva P."/>
            <person name="Cullis J."/>
            <person name="Levesque C.A."/>
            <person name="Hambleton S."/>
        </authorList>
    </citation>
    <scope>NUCLEOTIDE SEQUENCE</scope>
    <source>
        <strain evidence="2">DAOMC 236416</strain>
    </source>
</reference>
<feature type="compositionally biased region" description="Acidic residues" evidence="1">
    <location>
        <begin position="41"/>
        <end position="54"/>
    </location>
</feature>
<protein>
    <submittedName>
        <fullName evidence="2">Uncharacterized protein</fullName>
    </submittedName>
</protein>
<feature type="compositionally biased region" description="Basic and acidic residues" evidence="1">
    <location>
        <begin position="1"/>
        <end position="12"/>
    </location>
</feature>
<comment type="caution">
    <text evidence="2">The sequence shown here is derived from an EMBL/GenBank/DDBJ whole genome shotgun (WGS) entry which is preliminary data.</text>
</comment>
<evidence type="ECO:0000313" key="3">
    <source>
        <dbReference type="Proteomes" id="UP000077521"/>
    </source>
</evidence>
<proteinExistence type="predicted"/>
<dbReference type="AlphaFoldDB" id="A0A8T8SHG8"/>
<name>A0A8T8SHG8_9BASI</name>
<evidence type="ECO:0000256" key="1">
    <source>
        <dbReference type="SAM" id="MobiDB-lite"/>
    </source>
</evidence>
<evidence type="ECO:0000313" key="2">
    <source>
        <dbReference type="EMBL" id="KAE8240408.1"/>
    </source>
</evidence>
<dbReference type="Proteomes" id="UP000077521">
    <property type="component" value="Unassembled WGS sequence"/>
</dbReference>
<feature type="region of interest" description="Disordered" evidence="1">
    <location>
        <begin position="1"/>
        <end position="71"/>
    </location>
</feature>
<feature type="non-terminal residue" evidence="2">
    <location>
        <position position="71"/>
    </location>
</feature>
<feature type="compositionally biased region" description="Acidic residues" evidence="1">
    <location>
        <begin position="13"/>
        <end position="24"/>
    </location>
</feature>